<name>K9XQR0_STAC7</name>
<gene>
    <name evidence="2" type="ordered locus">Sta7437_0836</name>
</gene>
<dbReference type="KEGG" id="scs:Sta7437_0836"/>
<dbReference type="HOGENOM" id="CLU_3048198_0_0_3"/>
<dbReference type="AlphaFoldDB" id="K9XQR0"/>
<dbReference type="OrthoDB" id="516070at2"/>
<dbReference type="EMBL" id="CP003653">
    <property type="protein sequence ID" value="AFZ34424.1"/>
    <property type="molecule type" value="Genomic_DNA"/>
</dbReference>
<feature type="domain" description="Ribbon-helix-helix protein CopG" evidence="1">
    <location>
        <begin position="9"/>
        <end position="44"/>
    </location>
</feature>
<protein>
    <recommendedName>
        <fullName evidence="1">Ribbon-helix-helix protein CopG domain-containing protein</fullName>
    </recommendedName>
</protein>
<dbReference type="RefSeq" id="WP_015192097.1">
    <property type="nucleotide sequence ID" value="NC_019748.1"/>
</dbReference>
<dbReference type="InterPro" id="IPR002145">
    <property type="entry name" value="CopG"/>
</dbReference>
<dbReference type="Proteomes" id="UP000010473">
    <property type="component" value="Chromosome"/>
</dbReference>
<organism evidence="2 3">
    <name type="scientific">Stanieria cyanosphaera (strain ATCC 29371 / PCC 7437)</name>
    <dbReference type="NCBI Taxonomy" id="111780"/>
    <lineage>
        <taxon>Bacteria</taxon>
        <taxon>Bacillati</taxon>
        <taxon>Cyanobacteriota</taxon>
        <taxon>Cyanophyceae</taxon>
        <taxon>Pleurocapsales</taxon>
        <taxon>Dermocarpellaceae</taxon>
        <taxon>Stanieria</taxon>
    </lineage>
</organism>
<dbReference type="Pfam" id="PF01402">
    <property type="entry name" value="RHH_1"/>
    <property type="match status" value="1"/>
</dbReference>
<sequence>MGRKGWVAKTISVRLSQAELEKLDKYCQQSGREYNDVIRELIRQAQFFQVEKLK</sequence>
<dbReference type="eggNOG" id="ENOG5033MRK">
    <property type="taxonomic scope" value="Bacteria"/>
</dbReference>
<evidence type="ECO:0000313" key="3">
    <source>
        <dbReference type="Proteomes" id="UP000010473"/>
    </source>
</evidence>
<proteinExistence type="predicted"/>
<evidence type="ECO:0000259" key="1">
    <source>
        <dbReference type="Pfam" id="PF01402"/>
    </source>
</evidence>
<keyword evidence="3" id="KW-1185">Reference proteome</keyword>
<reference evidence="3" key="1">
    <citation type="journal article" date="2013" name="Proc. Natl. Acad. Sci. U.S.A.">
        <title>Improving the coverage of the cyanobacterial phylum using diversity-driven genome sequencing.</title>
        <authorList>
            <person name="Shih P.M."/>
            <person name="Wu D."/>
            <person name="Latifi A."/>
            <person name="Axen S.D."/>
            <person name="Fewer D.P."/>
            <person name="Talla E."/>
            <person name="Calteau A."/>
            <person name="Cai F."/>
            <person name="Tandeau de Marsac N."/>
            <person name="Rippka R."/>
            <person name="Herdman M."/>
            <person name="Sivonen K."/>
            <person name="Coursin T."/>
            <person name="Laurent T."/>
            <person name="Goodwin L."/>
            <person name="Nolan M."/>
            <person name="Davenport K.W."/>
            <person name="Han C.S."/>
            <person name="Rubin E.M."/>
            <person name="Eisen J.A."/>
            <person name="Woyke T."/>
            <person name="Gugger M."/>
            <person name="Kerfeld C.A."/>
        </authorList>
    </citation>
    <scope>NUCLEOTIDE SEQUENCE [LARGE SCALE GENOMIC DNA]</scope>
    <source>
        <strain evidence="3">ATCC 29371 / PCC 7437</strain>
    </source>
</reference>
<accession>K9XQR0</accession>
<evidence type="ECO:0000313" key="2">
    <source>
        <dbReference type="EMBL" id="AFZ34424.1"/>
    </source>
</evidence>
<dbReference type="GO" id="GO:0006355">
    <property type="term" value="P:regulation of DNA-templated transcription"/>
    <property type="evidence" value="ECO:0007669"/>
    <property type="project" value="InterPro"/>
</dbReference>